<evidence type="ECO:0000256" key="10">
    <source>
        <dbReference type="HAMAP-Rule" id="MF_00185"/>
    </source>
</evidence>
<gene>
    <name evidence="10 14" type="primary">miaA</name>
    <name evidence="14" type="ORF">HGH92_02965</name>
</gene>
<organism evidence="14 15">
    <name type="scientific">Chitinophaga varians</name>
    <dbReference type="NCBI Taxonomy" id="2202339"/>
    <lineage>
        <taxon>Bacteria</taxon>
        <taxon>Pseudomonadati</taxon>
        <taxon>Bacteroidota</taxon>
        <taxon>Chitinophagia</taxon>
        <taxon>Chitinophagales</taxon>
        <taxon>Chitinophagaceae</taxon>
        <taxon>Chitinophaga</taxon>
    </lineage>
</organism>
<dbReference type="HAMAP" id="MF_00185">
    <property type="entry name" value="IPP_trans"/>
    <property type="match status" value="1"/>
</dbReference>
<dbReference type="InterPro" id="IPR018022">
    <property type="entry name" value="IPT"/>
</dbReference>
<dbReference type="Gene3D" id="1.10.20.140">
    <property type="match status" value="1"/>
</dbReference>
<evidence type="ECO:0000256" key="12">
    <source>
        <dbReference type="RuleBase" id="RU003784"/>
    </source>
</evidence>
<evidence type="ECO:0000313" key="14">
    <source>
        <dbReference type="EMBL" id="NLR63258.1"/>
    </source>
</evidence>
<feature type="site" description="Interaction with substrate tRNA" evidence="10">
    <location>
        <position position="136"/>
    </location>
</feature>
<dbReference type="GO" id="GO:0005524">
    <property type="term" value="F:ATP binding"/>
    <property type="evidence" value="ECO:0007669"/>
    <property type="project" value="UniProtKB-UniRule"/>
</dbReference>
<comment type="similarity">
    <text evidence="3 10 13">Belongs to the IPP transferase family.</text>
</comment>
<evidence type="ECO:0000256" key="4">
    <source>
        <dbReference type="ARBA" id="ARBA00022679"/>
    </source>
</evidence>
<keyword evidence="7 10" id="KW-0067">ATP-binding</keyword>
<evidence type="ECO:0000256" key="5">
    <source>
        <dbReference type="ARBA" id="ARBA00022694"/>
    </source>
</evidence>
<name>A0A847RQU0_9BACT</name>
<dbReference type="Proteomes" id="UP000570474">
    <property type="component" value="Unassembled WGS sequence"/>
</dbReference>
<dbReference type="InterPro" id="IPR027417">
    <property type="entry name" value="P-loop_NTPase"/>
</dbReference>
<dbReference type="InterPro" id="IPR039657">
    <property type="entry name" value="Dimethylallyltransferase"/>
</dbReference>
<evidence type="ECO:0000256" key="1">
    <source>
        <dbReference type="ARBA" id="ARBA00001946"/>
    </source>
</evidence>
<dbReference type="Gene3D" id="3.40.50.300">
    <property type="entry name" value="P-loop containing nucleotide triphosphate hydrolases"/>
    <property type="match status" value="1"/>
</dbReference>
<dbReference type="AlphaFoldDB" id="A0A847RQU0"/>
<evidence type="ECO:0000256" key="7">
    <source>
        <dbReference type="ARBA" id="ARBA00022840"/>
    </source>
</evidence>
<comment type="caution">
    <text evidence="14">The sequence shown here is derived from an EMBL/GenBank/DDBJ whole genome shotgun (WGS) entry which is preliminary data.</text>
</comment>
<feature type="region of interest" description="Interaction with substrate tRNA" evidence="10">
    <location>
        <begin position="172"/>
        <end position="176"/>
    </location>
</feature>
<dbReference type="EMBL" id="JABAIA010000001">
    <property type="protein sequence ID" value="NLR63258.1"/>
    <property type="molecule type" value="Genomic_DNA"/>
</dbReference>
<comment type="cofactor">
    <cofactor evidence="1 10">
        <name>Mg(2+)</name>
        <dbReference type="ChEBI" id="CHEBI:18420"/>
    </cofactor>
</comment>
<feature type="binding site" evidence="10">
    <location>
        <begin position="23"/>
        <end position="30"/>
    </location>
    <ligand>
        <name>ATP</name>
        <dbReference type="ChEBI" id="CHEBI:30616"/>
    </ligand>
</feature>
<evidence type="ECO:0000256" key="6">
    <source>
        <dbReference type="ARBA" id="ARBA00022741"/>
    </source>
</evidence>
<evidence type="ECO:0000256" key="2">
    <source>
        <dbReference type="ARBA" id="ARBA00003213"/>
    </source>
</evidence>
<dbReference type="GO" id="GO:0052381">
    <property type="term" value="F:tRNA dimethylallyltransferase activity"/>
    <property type="evidence" value="ECO:0007669"/>
    <property type="project" value="UniProtKB-UniRule"/>
</dbReference>
<accession>A0A847RQU0</accession>
<evidence type="ECO:0000256" key="9">
    <source>
        <dbReference type="ARBA" id="ARBA00049563"/>
    </source>
</evidence>
<evidence type="ECO:0000313" key="15">
    <source>
        <dbReference type="Proteomes" id="UP000570474"/>
    </source>
</evidence>
<comment type="caution">
    <text evidence="10">Lacks conserved residue(s) required for the propagation of feature annotation.</text>
</comment>
<comment type="subunit">
    <text evidence="10">Monomer.</text>
</comment>
<feature type="binding site" evidence="10">
    <location>
        <begin position="25"/>
        <end position="30"/>
    </location>
    <ligand>
        <name>substrate</name>
    </ligand>
</feature>
<evidence type="ECO:0000256" key="13">
    <source>
        <dbReference type="RuleBase" id="RU003785"/>
    </source>
</evidence>
<keyword evidence="8 10" id="KW-0460">Magnesium</keyword>
<keyword evidence="4 10" id="KW-0808">Transferase</keyword>
<dbReference type="GO" id="GO:0006400">
    <property type="term" value="P:tRNA modification"/>
    <property type="evidence" value="ECO:0007669"/>
    <property type="project" value="TreeGrafter"/>
</dbReference>
<keyword evidence="6 10" id="KW-0547">Nucleotide-binding</keyword>
<evidence type="ECO:0000256" key="11">
    <source>
        <dbReference type="RuleBase" id="RU003783"/>
    </source>
</evidence>
<feature type="region of interest" description="Interaction with substrate tRNA" evidence="10">
    <location>
        <begin position="48"/>
        <end position="51"/>
    </location>
</feature>
<feature type="site" description="Interaction with substrate tRNA" evidence="10">
    <location>
        <position position="114"/>
    </location>
</feature>
<dbReference type="PANTHER" id="PTHR11088:SF60">
    <property type="entry name" value="TRNA DIMETHYLALLYLTRANSFERASE"/>
    <property type="match status" value="1"/>
</dbReference>
<sequence>MNLVAAQRTKIISNLKTVIIIAGPTASGKTALAIRLAQLYHTSVISADSRQCYREISIGTAKPTPEELAAVPHYFIDSHSIREEVNAGVYEQLALQYARDIFRDNDVAIMCGGTGLYIRAFCEGIDDMPAIPPGVRERLNAQYQEHGLAWLQEQLQLRDPAFYATAETQNPQRLIRALEVLEATGHSITTFRTATKAQRDFRVIKIGINLPKELLHENIHKRVDLMMDAGLVAEVKSVVPYRQHNALRTVGYQEIFDYFDGKLSLEKAVEDIKTHTRQYAKRQLTWFRKDTAYHWFDPRYPEVIVNWVQQQLQQPS</sequence>
<dbReference type="EC" id="2.5.1.75" evidence="10"/>
<dbReference type="SUPFAM" id="SSF52540">
    <property type="entry name" value="P-loop containing nucleoside triphosphate hydrolases"/>
    <property type="match status" value="2"/>
</dbReference>
<dbReference type="NCBIfam" id="TIGR00174">
    <property type="entry name" value="miaA"/>
    <property type="match status" value="1"/>
</dbReference>
<dbReference type="Pfam" id="PF01715">
    <property type="entry name" value="IPPT"/>
    <property type="match status" value="1"/>
</dbReference>
<proteinExistence type="inferred from homology"/>
<evidence type="ECO:0000256" key="3">
    <source>
        <dbReference type="ARBA" id="ARBA00005842"/>
    </source>
</evidence>
<keyword evidence="5 10" id="KW-0819">tRNA processing</keyword>
<keyword evidence="15" id="KW-1185">Reference proteome</keyword>
<reference evidence="14 15" key="1">
    <citation type="submission" date="2020-04" db="EMBL/GenBank/DDBJ databases">
        <authorList>
            <person name="Yin C."/>
        </authorList>
    </citation>
    <scope>NUCLEOTIDE SEQUENCE [LARGE SCALE GENOMIC DNA]</scope>
    <source>
        <strain evidence="14 15">Ae27</strain>
    </source>
</reference>
<dbReference type="PANTHER" id="PTHR11088">
    <property type="entry name" value="TRNA DIMETHYLALLYLTRANSFERASE"/>
    <property type="match status" value="1"/>
</dbReference>
<evidence type="ECO:0000256" key="8">
    <source>
        <dbReference type="ARBA" id="ARBA00022842"/>
    </source>
</evidence>
<comment type="catalytic activity">
    <reaction evidence="9 10 11">
        <text>adenosine(37) in tRNA + dimethylallyl diphosphate = N(6)-dimethylallyladenosine(37) in tRNA + diphosphate</text>
        <dbReference type="Rhea" id="RHEA:26482"/>
        <dbReference type="Rhea" id="RHEA-COMP:10162"/>
        <dbReference type="Rhea" id="RHEA-COMP:10375"/>
        <dbReference type="ChEBI" id="CHEBI:33019"/>
        <dbReference type="ChEBI" id="CHEBI:57623"/>
        <dbReference type="ChEBI" id="CHEBI:74411"/>
        <dbReference type="ChEBI" id="CHEBI:74415"/>
        <dbReference type="EC" id="2.5.1.75"/>
    </reaction>
</comment>
<protein>
    <recommendedName>
        <fullName evidence="10">tRNA dimethylallyltransferase</fullName>
        <ecNumber evidence="10">2.5.1.75</ecNumber>
    </recommendedName>
    <alternativeName>
        <fullName evidence="10">Dimethylallyl diphosphate:tRNA dimethylallyltransferase</fullName>
        <shortName evidence="10">DMAPP:tRNA dimethylallyltransferase</shortName>
        <shortName evidence="10">DMATase</shortName>
    </alternativeName>
    <alternativeName>
        <fullName evidence="10">Isopentenyl-diphosphate:tRNA isopentenyltransferase</fullName>
        <shortName evidence="10">IPP transferase</shortName>
        <shortName evidence="10">IPPT</shortName>
        <shortName evidence="10">IPTase</shortName>
    </alternativeName>
</protein>
<comment type="function">
    <text evidence="2 10 12">Catalyzes the transfer of a dimethylallyl group onto the adenine at position 37 in tRNAs that read codons beginning with uridine, leading to the formation of N6-(dimethylallyl)adenosine (i(6)A).</text>
</comment>